<sequence length="249" mass="27603">MTSTRSTIAMTTAVLAASVWIYFNSRFRIVMWLRYVALCLAVVAWLLLPRMDKKLVEKKTPSPATEPEHETRPSHEDNEITAIDNESSGANDRDDTEADETKEVPEFVCSGAASPSLQRRPSRDVLLTTQEEKWARDANGNMYRSQSCKRVLIKCPTSENAAVLQSMGSFAAQAIPQPSLAAASSPMSFVDYLTHLSSMYATLFLEFAIKSVGSAIFLATCGVIWNFALGINAEVSFHALVWKHLQDFD</sequence>
<evidence type="ECO:0000313" key="4">
    <source>
        <dbReference type="Proteomes" id="UP000481153"/>
    </source>
</evidence>
<keyword evidence="4" id="KW-1185">Reference proteome</keyword>
<proteinExistence type="predicted"/>
<feature type="compositionally biased region" description="Basic and acidic residues" evidence="1">
    <location>
        <begin position="57"/>
        <end position="78"/>
    </location>
</feature>
<keyword evidence="2" id="KW-1133">Transmembrane helix</keyword>
<name>A0A6G0WSZ4_9STRA</name>
<dbReference type="Proteomes" id="UP000481153">
    <property type="component" value="Unassembled WGS sequence"/>
</dbReference>
<comment type="caution">
    <text evidence="3">The sequence shown here is derived from an EMBL/GenBank/DDBJ whole genome shotgun (WGS) entry which is preliminary data.</text>
</comment>
<feature type="transmembrane region" description="Helical" evidence="2">
    <location>
        <begin position="29"/>
        <end position="48"/>
    </location>
</feature>
<gene>
    <name evidence="3" type="ORF">Ae201684_012028</name>
</gene>
<keyword evidence="2" id="KW-0812">Transmembrane</keyword>
<reference evidence="3 4" key="1">
    <citation type="submission" date="2019-07" db="EMBL/GenBank/DDBJ databases">
        <title>Genomics analysis of Aphanomyces spp. identifies a new class of oomycete effector associated with host adaptation.</title>
        <authorList>
            <person name="Gaulin E."/>
        </authorList>
    </citation>
    <scope>NUCLEOTIDE SEQUENCE [LARGE SCALE GENOMIC DNA]</scope>
    <source>
        <strain evidence="3 4">ATCC 201684</strain>
    </source>
</reference>
<dbReference type="EMBL" id="VJMJ01000153">
    <property type="protein sequence ID" value="KAF0730609.1"/>
    <property type="molecule type" value="Genomic_DNA"/>
</dbReference>
<feature type="transmembrane region" description="Helical" evidence="2">
    <location>
        <begin position="207"/>
        <end position="228"/>
    </location>
</feature>
<protein>
    <submittedName>
        <fullName evidence="3">Uncharacterized protein</fullName>
    </submittedName>
</protein>
<dbReference type="AlphaFoldDB" id="A0A6G0WSZ4"/>
<keyword evidence="2" id="KW-0472">Membrane</keyword>
<evidence type="ECO:0000256" key="1">
    <source>
        <dbReference type="SAM" id="MobiDB-lite"/>
    </source>
</evidence>
<organism evidence="3 4">
    <name type="scientific">Aphanomyces euteiches</name>
    <dbReference type="NCBI Taxonomy" id="100861"/>
    <lineage>
        <taxon>Eukaryota</taxon>
        <taxon>Sar</taxon>
        <taxon>Stramenopiles</taxon>
        <taxon>Oomycota</taxon>
        <taxon>Saprolegniomycetes</taxon>
        <taxon>Saprolegniales</taxon>
        <taxon>Verrucalvaceae</taxon>
        <taxon>Aphanomyces</taxon>
    </lineage>
</organism>
<evidence type="ECO:0000256" key="2">
    <source>
        <dbReference type="SAM" id="Phobius"/>
    </source>
</evidence>
<evidence type="ECO:0000313" key="3">
    <source>
        <dbReference type="EMBL" id="KAF0730609.1"/>
    </source>
</evidence>
<dbReference type="VEuPathDB" id="FungiDB:AeMF1_009643"/>
<feature type="region of interest" description="Disordered" evidence="1">
    <location>
        <begin position="57"/>
        <end position="104"/>
    </location>
</feature>
<accession>A0A6G0WSZ4</accession>
<feature type="transmembrane region" description="Helical" evidence="2">
    <location>
        <begin position="7"/>
        <end position="23"/>
    </location>
</feature>